<name>A0A1G6SPN8_9BACT</name>
<protein>
    <submittedName>
        <fullName evidence="1">Uncharacterized protein</fullName>
    </submittedName>
</protein>
<gene>
    <name evidence="1" type="ORF">SAMN04488104_101821</name>
</gene>
<reference evidence="2" key="1">
    <citation type="submission" date="2016-10" db="EMBL/GenBank/DDBJ databases">
        <authorList>
            <person name="Varghese N."/>
            <person name="Submissions S."/>
        </authorList>
    </citation>
    <scope>NUCLEOTIDE SEQUENCE [LARGE SCALE GENOMIC DNA]</scope>
    <source>
        <strain evidence="2">DSM 23095</strain>
    </source>
</reference>
<dbReference type="Proteomes" id="UP000199060">
    <property type="component" value="Unassembled WGS sequence"/>
</dbReference>
<evidence type="ECO:0000313" key="1">
    <source>
        <dbReference type="EMBL" id="SDD18839.1"/>
    </source>
</evidence>
<dbReference type="RefSeq" id="WP_087939398.1">
    <property type="nucleotide sequence ID" value="NZ_FNAC01000018.1"/>
</dbReference>
<dbReference type="OrthoDB" id="1117601at2"/>
<organism evidence="1 2">
    <name type="scientific">Algoriphagus faecimaris</name>
    <dbReference type="NCBI Taxonomy" id="686796"/>
    <lineage>
        <taxon>Bacteria</taxon>
        <taxon>Pseudomonadati</taxon>
        <taxon>Bacteroidota</taxon>
        <taxon>Cytophagia</taxon>
        <taxon>Cytophagales</taxon>
        <taxon>Cyclobacteriaceae</taxon>
        <taxon>Algoriphagus</taxon>
    </lineage>
</organism>
<keyword evidence="2" id="KW-1185">Reference proteome</keyword>
<dbReference type="AlphaFoldDB" id="A0A1G6SPN8"/>
<dbReference type="EMBL" id="FNAC01000018">
    <property type="protein sequence ID" value="SDD18839.1"/>
    <property type="molecule type" value="Genomic_DNA"/>
</dbReference>
<dbReference type="STRING" id="686796.SAMN04488104_101821"/>
<sequence length="183" mass="20846">MSSTASELAPGSKLSHSKFGTGMILSADEKFYKIYFYESEEIKTLARDYEGFTVEEAKKPDFPMLTMRDVEKAIREALINTSERAPIVPLGGKWIGGVVTFLPGDTTLQTKEISMETFFHKIVMVREKLRVLEQNINNHPKLDDEDRVHLQQYITRCYGSLTTFNVLFAYKEDQFRGSSGKEG</sequence>
<proteinExistence type="predicted"/>
<accession>A0A1G6SPN8</accession>
<evidence type="ECO:0000313" key="2">
    <source>
        <dbReference type="Proteomes" id="UP000199060"/>
    </source>
</evidence>